<organism evidence="1 2">
    <name type="scientific">Gossypium stocksii</name>
    <dbReference type="NCBI Taxonomy" id="47602"/>
    <lineage>
        <taxon>Eukaryota</taxon>
        <taxon>Viridiplantae</taxon>
        <taxon>Streptophyta</taxon>
        <taxon>Embryophyta</taxon>
        <taxon>Tracheophyta</taxon>
        <taxon>Spermatophyta</taxon>
        <taxon>Magnoliopsida</taxon>
        <taxon>eudicotyledons</taxon>
        <taxon>Gunneridae</taxon>
        <taxon>Pentapetalae</taxon>
        <taxon>rosids</taxon>
        <taxon>malvids</taxon>
        <taxon>Malvales</taxon>
        <taxon>Malvaceae</taxon>
        <taxon>Malvoideae</taxon>
        <taxon>Gossypium</taxon>
    </lineage>
</organism>
<accession>A0A9D3W6A8</accession>
<dbReference type="EMBL" id="JAIQCV010000003">
    <property type="protein sequence ID" value="KAH1113408.1"/>
    <property type="molecule type" value="Genomic_DNA"/>
</dbReference>
<evidence type="ECO:0000313" key="2">
    <source>
        <dbReference type="Proteomes" id="UP000828251"/>
    </source>
</evidence>
<keyword evidence="2" id="KW-1185">Reference proteome</keyword>
<sequence length="82" mass="8934">MTVGSVILEGGSSGPPKTIIFKQDEPEKLTAGALRSPEAFVPACFQKGRPWMSTAFDEGKGKRRANRRILPFFAVIPMIAID</sequence>
<proteinExistence type="predicted"/>
<comment type="caution">
    <text evidence="1">The sequence shown here is derived from an EMBL/GenBank/DDBJ whole genome shotgun (WGS) entry which is preliminary data.</text>
</comment>
<name>A0A9D3W6A8_9ROSI</name>
<gene>
    <name evidence="1" type="ORF">J1N35_006786</name>
</gene>
<protein>
    <submittedName>
        <fullName evidence="1">Uncharacterized protein</fullName>
    </submittedName>
</protein>
<dbReference type="Proteomes" id="UP000828251">
    <property type="component" value="Unassembled WGS sequence"/>
</dbReference>
<dbReference type="AlphaFoldDB" id="A0A9D3W6A8"/>
<evidence type="ECO:0000313" key="1">
    <source>
        <dbReference type="EMBL" id="KAH1113408.1"/>
    </source>
</evidence>
<reference evidence="1 2" key="1">
    <citation type="journal article" date="2021" name="Plant Biotechnol. J.">
        <title>Multi-omics assisted identification of the key and species-specific regulatory components of drought-tolerant mechanisms in Gossypium stocksii.</title>
        <authorList>
            <person name="Yu D."/>
            <person name="Ke L."/>
            <person name="Zhang D."/>
            <person name="Wu Y."/>
            <person name="Sun Y."/>
            <person name="Mei J."/>
            <person name="Sun J."/>
            <person name="Sun Y."/>
        </authorList>
    </citation>
    <scope>NUCLEOTIDE SEQUENCE [LARGE SCALE GENOMIC DNA]</scope>
    <source>
        <strain evidence="2">cv. E1</strain>
        <tissue evidence="1">Leaf</tissue>
    </source>
</reference>